<dbReference type="RefSeq" id="WP_166399565.1">
    <property type="nucleotide sequence ID" value="NZ_JAANAS010000035.1"/>
</dbReference>
<sequence length="1100" mass="122432">RIQNNENPDCYEVAQFDLILYESINFEGIQDLNQCGDFTFNQNFNLNTNTLNIFDFNDEDEIDSITYHLTEQEAINNQNPLNDLVNYSLPIGIDQQTIFVRVQLIGEEEECINLSSFELRLFNVEIANPLPDLVECITDGSETFTFDLTQQNGLILGGNQETVDYSIAYFTSEEDANNGVNPIAEPSEYEAEDESIWVRIDNPTALDFDQECFEIDQFTIEAVQPATVNLDLDPLEECDTNNDNFSSEFDLDALIPIINFLDLEVEISFHLTEEDAASGNSPLASPFQNVTDDVQTIWVRIEDAESGCTQFTTVELITYDTPQTQEVSVLEACAISDTNFAQVFDITEAEEQLLMNVTDSDNINIDYYINEDSAINETTANLINNPDSYLSQTNQDNLEQTVYVRVTNSESPIDCFSLEAITLRVNPLPDFTPPTLLAVCKDDTSGVSGQFASFDLNSKIPEITNNNANLEVSFYLNEDEFEAGNTIENPEDYTNTVNPQSVFVAIESAQTACSTTTNLTLVVSPNPTIPEPEPLVECDPGDNGFAQFDLAAAIEDILANEVEAEISFHETEQQAINNTNPIPIFDDAGNSVLFENENPFTQTLFVRASNTGNSNQLDTNCFVVRPLDLIVEPSPSVTDLEDIVSCDDDSPNGFTAFDLTVNEVLILGEQNPSEVEITYHLTAADAEAGVQQIAVPQNFTNFTNPQEIFVRIESVEGRCSPLENNSFTISVEPRPNIELTASYEYVCADPSDAQEQDNEVATFDLTQKDEEINPDFGDPTTEVRYYASEEDYLAGNFINDPTSFQNTENPQLLIADVVDLTNGCASFTFVEFEFHVHPLPLAAIGNMDGASICVDPLTGELTDPDNLPILDTGLDDVDYEFVWFLDGEELNDETSSSLIAFMPGLYEVEVTDTAYSLKTDCFKTSQAEIIESSAPLFEVNALSSPFDGDHTIEIVNIQGSGDYEFAVDGGAWIPQNNQEQIIVSGLEIGQISVIGRDRNGCGEEIRNVNLIDYPKFFTPNNDGFNDTWNVVGLENQPEANIYIFDRYGKLLKQIKPSGEGWDGTYNGKPMTSNDYWFKVEYISPRTGNKNTFKSNFTLKR</sequence>
<name>A0A967ABN7_9FLAO</name>
<evidence type="ECO:0000313" key="1">
    <source>
        <dbReference type="EMBL" id="NGZ89297.1"/>
    </source>
</evidence>
<evidence type="ECO:0000313" key="2">
    <source>
        <dbReference type="Proteomes" id="UP000643701"/>
    </source>
</evidence>
<accession>A0A967ABN7</accession>
<gene>
    <name evidence="1" type="ORF">G7034_03420</name>
</gene>
<organism evidence="1 2">
    <name type="scientific">Psychroflexus maritimus</name>
    <dbReference type="NCBI Taxonomy" id="2714865"/>
    <lineage>
        <taxon>Bacteria</taxon>
        <taxon>Pseudomonadati</taxon>
        <taxon>Bacteroidota</taxon>
        <taxon>Flavobacteriia</taxon>
        <taxon>Flavobacteriales</taxon>
        <taxon>Flavobacteriaceae</taxon>
        <taxon>Psychroflexus</taxon>
    </lineage>
</organism>
<feature type="non-terminal residue" evidence="1">
    <location>
        <position position="1"/>
    </location>
</feature>
<comment type="caution">
    <text evidence="1">The sequence shown here is derived from an EMBL/GenBank/DDBJ whole genome shotgun (WGS) entry which is preliminary data.</text>
</comment>
<dbReference type="NCBIfam" id="TIGR04131">
    <property type="entry name" value="Bac_Flav_CTERM"/>
    <property type="match status" value="1"/>
</dbReference>
<dbReference type="EMBL" id="JAANAS010000035">
    <property type="protein sequence ID" value="NGZ89297.1"/>
    <property type="molecule type" value="Genomic_DNA"/>
</dbReference>
<proteinExistence type="predicted"/>
<protein>
    <submittedName>
        <fullName evidence="1">T9SS type B sorting domain-containing protein</fullName>
    </submittedName>
</protein>
<dbReference type="AlphaFoldDB" id="A0A967ABN7"/>
<keyword evidence="2" id="KW-1185">Reference proteome</keyword>
<reference evidence="1" key="1">
    <citation type="submission" date="2020-03" db="EMBL/GenBank/DDBJ databases">
        <title>Psychroflexus Maritimus sp. nov., isolate from marine sediment.</title>
        <authorList>
            <person name="Zhong Y.-L."/>
        </authorList>
    </citation>
    <scope>NUCLEOTIDE SEQUENCE</scope>
    <source>
        <strain evidence="1">C1</strain>
    </source>
</reference>
<dbReference type="InterPro" id="IPR026341">
    <property type="entry name" value="T9SS_type_B"/>
</dbReference>
<dbReference type="Proteomes" id="UP000643701">
    <property type="component" value="Unassembled WGS sequence"/>
</dbReference>
<dbReference type="Pfam" id="PF13585">
    <property type="entry name" value="CHU_C"/>
    <property type="match status" value="1"/>
</dbReference>